<proteinExistence type="predicted"/>
<gene>
    <name evidence="1" type="ORF">L6452_30636</name>
</gene>
<reference evidence="2" key="1">
    <citation type="journal article" date="2022" name="Mol. Ecol. Resour.">
        <title>The genomes of chicory, endive, great burdock and yacon provide insights into Asteraceae palaeo-polyploidization history and plant inulin production.</title>
        <authorList>
            <person name="Fan W."/>
            <person name="Wang S."/>
            <person name="Wang H."/>
            <person name="Wang A."/>
            <person name="Jiang F."/>
            <person name="Liu H."/>
            <person name="Zhao H."/>
            <person name="Xu D."/>
            <person name="Zhang Y."/>
        </authorList>
    </citation>
    <scope>NUCLEOTIDE SEQUENCE [LARGE SCALE GENOMIC DNA]</scope>
    <source>
        <strain evidence="2">cv. Niubang</strain>
    </source>
</reference>
<dbReference type="EMBL" id="CM042056">
    <property type="protein sequence ID" value="KAI3697543.1"/>
    <property type="molecule type" value="Genomic_DNA"/>
</dbReference>
<sequence>MRSMNRGSSGLNASIFRVSRRLVRSVVADSRKSLAICDKAKMKGNPSATGKPSVQPVPQQIIRRDGKIYG</sequence>
<organism evidence="1 2">
    <name type="scientific">Arctium lappa</name>
    <name type="common">Greater burdock</name>
    <name type="synonym">Lappa major</name>
    <dbReference type="NCBI Taxonomy" id="4217"/>
    <lineage>
        <taxon>Eukaryota</taxon>
        <taxon>Viridiplantae</taxon>
        <taxon>Streptophyta</taxon>
        <taxon>Embryophyta</taxon>
        <taxon>Tracheophyta</taxon>
        <taxon>Spermatophyta</taxon>
        <taxon>Magnoliopsida</taxon>
        <taxon>eudicotyledons</taxon>
        <taxon>Gunneridae</taxon>
        <taxon>Pentapetalae</taxon>
        <taxon>asterids</taxon>
        <taxon>campanulids</taxon>
        <taxon>Asterales</taxon>
        <taxon>Asteraceae</taxon>
        <taxon>Carduoideae</taxon>
        <taxon>Cardueae</taxon>
        <taxon>Arctiinae</taxon>
        <taxon>Arctium</taxon>
    </lineage>
</organism>
<accession>A0ACB8ZIU5</accession>
<dbReference type="Proteomes" id="UP001055879">
    <property type="component" value="Linkage Group LG10"/>
</dbReference>
<evidence type="ECO:0000313" key="2">
    <source>
        <dbReference type="Proteomes" id="UP001055879"/>
    </source>
</evidence>
<name>A0ACB8ZIU5_ARCLA</name>
<comment type="caution">
    <text evidence="1">The sequence shown here is derived from an EMBL/GenBank/DDBJ whole genome shotgun (WGS) entry which is preliminary data.</text>
</comment>
<evidence type="ECO:0000313" key="1">
    <source>
        <dbReference type="EMBL" id="KAI3697543.1"/>
    </source>
</evidence>
<protein>
    <submittedName>
        <fullName evidence="1">Uncharacterized protein</fullName>
    </submittedName>
</protein>
<reference evidence="1 2" key="2">
    <citation type="journal article" date="2022" name="Mol. Ecol. Resour.">
        <title>The genomes of chicory, endive, great burdock and yacon provide insights into Asteraceae paleo-polyploidization history and plant inulin production.</title>
        <authorList>
            <person name="Fan W."/>
            <person name="Wang S."/>
            <person name="Wang H."/>
            <person name="Wang A."/>
            <person name="Jiang F."/>
            <person name="Liu H."/>
            <person name="Zhao H."/>
            <person name="Xu D."/>
            <person name="Zhang Y."/>
        </authorList>
    </citation>
    <scope>NUCLEOTIDE SEQUENCE [LARGE SCALE GENOMIC DNA]</scope>
    <source>
        <strain evidence="2">cv. Niubang</strain>
    </source>
</reference>
<keyword evidence="2" id="KW-1185">Reference proteome</keyword>